<evidence type="ECO:0000256" key="1">
    <source>
        <dbReference type="SAM" id="MobiDB-lite"/>
    </source>
</evidence>
<sequence>MDNNFTKEIRKRYEQLPTLFELTHDLPHGSTYINIVIAKLERKQAHEATAEEFDSDVCALNCLTYLYLSQDQLAKAESSVTAALVKEPCSVTALANKCELHLHRYEFEAASRMAEALDREKGNKAAVATALAEQGYCLSRLGPVAQFKAIDKYSQAIEMGHDHCTPDKLVSWKYGLALNLDRVFEIDILRENPDFDKNEHFQQAVEALSHVVHTDDRFYKAKGFAVLGQITKKFFNHRNVRDFESARIVEVGDEALTVSECFERACVIAPQDHWVLERAGKHWRHMRQYDRALELLHKAYALCPSSFSLHHLGLTYRTLADQAHARTLDAPTAGYSRDFRGQRHPWRLANAAGRGQNLFVRDEPMTHLCDVSADFAALSITSGEDGQPKCTLRVRRPLFPSRRPRGGRQPFYSSGRMLGQSPHCPGGAAQNPENTQARGHRRGRGKSLFNCYREVKDPHVTELLDQAIKYIREGIELSKETGPQLLVALAEIYVSLGKTEESDDCFRRSIKTGKYVSQLFRARTFENWGLNMQERGDQQRSEQLLRLAIESAAKVKSTRKVALDSLIEQLKESQGQTPKMLRSRSKLYELVGLHGQALSALWEADTIQPQDPDTLLGLVKNLAFRKQYDEALMYWAFLRSTESGDHLIDSDVLENIYFGAAETRTASLSLSSQSMCEAYEVLLMDRSRDKRMYIFHRMDSHEDTVMAENIQQLAKEVADVEFVNYSEMPAGKSYNDLLKKATEKYNAIIVLVTPDFVADKLSMSLCSLLKQCVLLCLHPESISIDQIPPALKDCHHALLAKELYKDFTTNTNPIQKLHMWREIFNNLRKAKQLVNPSKK</sequence>
<dbReference type="Proteomes" id="UP001318040">
    <property type="component" value="Chromosome 34"/>
</dbReference>
<dbReference type="PANTHER" id="PTHR16253">
    <property type="entry name" value="TETRATRICOPEPTIDE REPEAT PROTEIN 22"/>
    <property type="match status" value="1"/>
</dbReference>
<dbReference type="Gene3D" id="1.25.40.10">
    <property type="entry name" value="Tetratricopeptide repeat domain"/>
    <property type="match status" value="2"/>
</dbReference>
<evidence type="ECO:0000313" key="5">
    <source>
        <dbReference type="RefSeq" id="XP_032821244.1"/>
    </source>
</evidence>
<evidence type="ECO:0000313" key="4">
    <source>
        <dbReference type="RefSeq" id="XP_032821243.1"/>
    </source>
</evidence>
<keyword evidence="2" id="KW-1185">Reference proteome</keyword>
<feature type="region of interest" description="Disordered" evidence="1">
    <location>
        <begin position="399"/>
        <end position="443"/>
    </location>
</feature>
<dbReference type="GeneID" id="116948572"/>
<dbReference type="RefSeq" id="XP_032821244.1">
    <property type="nucleotide sequence ID" value="XM_032965353.1"/>
</dbReference>
<dbReference type="InterPro" id="IPR019734">
    <property type="entry name" value="TPR_rpt"/>
</dbReference>
<dbReference type="RefSeq" id="XP_032821242.1">
    <property type="nucleotide sequence ID" value="XM_032965351.1"/>
</dbReference>
<evidence type="ECO:0000313" key="3">
    <source>
        <dbReference type="RefSeq" id="XP_032821242.1"/>
    </source>
</evidence>
<proteinExistence type="predicted"/>
<dbReference type="RefSeq" id="XP_032821243.1">
    <property type="nucleotide sequence ID" value="XM_032965352.1"/>
</dbReference>
<dbReference type="KEGG" id="pmrn:116948572"/>
<organism evidence="2 4">
    <name type="scientific">Petromyzon marinus</name>
    <name type="common">Sea lamprey</name>
    <dbReference type="NCBI Taxonomy" id="7757"/>
    <lineage>
        <taxon>Eukaryota</taxon>
        <taxon>Metazoa</taxon>
        <taxon>Chordata</taxon>
        <taxon>Craniata</taxon>
        <taxon>Vertebrata</taxon>
        <taxon>Cyclostomata</taxon>
        <taxon>Hyperoartia</taxon>
        <taxon>Petromyzontiformes</taxon>
        <taxon>Petromyzontidae</taxon>
        <taxon>Petromyzon</taxon>
    </lineage>
</organism>
<evidence type="ECO:0000313" key="2">
    <source>
        <dbReference type="Proteomes" id="UP001318040"/>
    </source>
</evidence>
<dbReference type="InterPro" id="IPR011990">
    <property type="entry name" value="TPR-like_helical_dom_sf"/>
</dbReference>
<dbReference type="InterPro" id="IPR042342">
    <property type="entry name" value="TTC22"/>
</dbReference>
<dbReference type="Pfam" id="PF13181">
    <property type="entry name" value="TPR_8"/>
    <property type="match status" value="1"/>
</dbReference>
<accession>A0AAJ7X5X6</accession>
<dbReference type="PANTHER" id="PTHR16253:SF0">
    <property type="entry name" value="TETRATRICOPEPTIDE REPEAT PROTEIN 22"/>
    <property type="match status" value="1"/>
</dbReference>
<gene>
    <name evidence="3 4 5" type="primary">LOC116948572</name>
</gene>
<reference evidence="3 4" key="1">
    <citation type="submission" date="2025-04" db="UniProtKB">
        <authorList>
            <consortium name="RefSeq"/>
        </authorList>
    </citation>
    <scope>IDENTIFICATION</scope>
    <source>
        <tissue evidence="3 4">Sperm</tissue>
    </source>
</reference>
<dbReference type="SUPFAM" id="SSF48452">
    <property type="entry name" value="TPR-like"/>
    <property type="match status" value="2"/>
</dbReference>
<name>A0AAJ7X5X6_PETMA</name>
<protein>
    <submittedName>
        <fullName evidence="3 4">Uncharacterized protein LOC116948572 isoform X1</fullName>
    </submittedName>
</protein>
<dbReference type="AlphaFoldDB" id="A0AAJ7X5X6"/>